<gene>
    <name evidence="8" type="ORF">HK099_002274</name>
</gene>
<dbReference type="Proteomes" id="UP001211065">
    <property type="component" value="Unassembled WGS sequence"/>
</dbReference>
<evidence type="ECO:0000313" key="9">
    <source>
        <dbReference type="Proteomes" id="UP001211065"/>
    </source>
</evidence>
<comment type="similarity">
    <text evidence="2">Belongs to the RUS1 family.</text>
</comment>
<protein>
    <recommendedName>
        <fullName evidence="7">Protein root UVB sensitive/RUS domain-containing protein</fullName>
    </recommendedName>
</protein>
<keyword evidence="5 6" id="KW-0472">Membrane</keyword>
<proteinExistence type="inferred from homology"/>
<evidence type="ECO:0000259" key="7">
    <source>
        <dbReference type="Pfam" id="PF04884"/>
    </source>
</evidence>
<organism evidence="8 9">
    <name type="scientific">Clydaea vesicula</name>
    <dbReference type="NCBI Taxonomy" id="447962"/>
    <lineage>
        <taxon>Eukaryota</taxon>
        <taxon>Fungi</taxon>
        <taxon>Fungi incertae sedis</taxon>
        <taxon>Chytridiomycota</taxon>
        <taxon>Chytridiomycota incertae sedis</taxon>
        <taxon>Chytridiomycetes</taxon>
        <taxon>Lobulomycetales</taxon>
        <taxon>Lobulomycetaceae</taxon>
        <taxon>Clydaea</taxon>
    </lineage>
</organism>
<comment type="subcellular location">
    <subcellularLocation>
        <location evidence="1">Membrane</location>
    </subcellularLocation>
</comment>
<evidence type="ECO:0000256" key="6">
    <source>
        <dbReference type="SAM" id="Phobius"/>
    </source>
</evidence>
<evidence type="ECO:0000256" key="1">
    <source>
        <dbReference type="ARBA" id="ARBA00004370"/>
    </source>
</evidence>
<dbReference type="AlphaFoldDB" id="A0AAD5U2L7"/>
<evidence type="ECO:0000313" key="8">
    <source>
        <dbReference type="EMBL" id="KAJ3222468.1"/>
    </source>
</evidence>
<keyword evidence="3 6" id="KW-0812">Transmembrane</keyword>
<evidence type="ECO:0000256" key="2">
    <source>
        <dbReference type="ARBA" id="ARBA00007558"/>
    </source>
</evidence>
<feature type="domain" description="Protein root UVB sensitive/RUS" evidence="7">
    <location>
        <begin position="1"/>
        <end position="145"/>
    </location>
</feature>
<evidence type="ECO:0000256" key="5">
    <source>
        <dbReference type="ARBA" id="ARBA00023136"/>
    </source>
</evidence>
<dbReference type="InterPro" id="IPR054549">
    <property type="entry name" value="UVB_sens_RUS_dom"/>
</dbReference>
<feature type="transmembrane region" description="Helical" evidence="6">
    <location>
        <begin position="75"/>
        <end position="101"/>
    </location>
</feature>
<feature type="transmembrane region" description="Helical" evidence="6">
    <location>
        <begin position="121"/>
        <end position="139"/>
    </location>
</feature>
<reference evidence="8" key="1">
    <citation type="submission" date="2020-05" db="EMBL/GenBank/DDBJ databases">
        <title>Phylogenomic resolution of chytrid fungi.</title>
        <authorList>
            <person name="Stajich J.E."/>
            <person name="Amses K."/>
            <person name="Simmons R."/>
            <person name="Seto K."/>
            <person name="Myers J."/>
            <person name="Bonds A."/>
            <person name="Quandt C.A."/>
            <person name="Barry K."/>
            <person name="Liu P."/>
            <person name="Grigoriev I."/>
            <person name="Longcore J.E."/>
            <person name="James T.Y."/>
        </authorList>
    </citation>
    <scope>NUCLEOTIDE SEQUENCE</scope>
    <source>
        <strain evidence="8">JEL0476</strain>
    </source>
</reference>
<dbReference type="InterPro" id="IPR006968">
    <property type="entry name" value="RUS_fam"/>
</dbReference>
<dbReference type="EMBL" id="JADGJW010000174">
    <property type="protein sequence ID" value="KAJ3222468.1"/>
    <property type="molecule type" value="Genomic_DNA"/>
</dbReference>
<dbReference type="PANTHER" id="PTHR12770">
    <property type="entry name" value="RUS1 FAMILY PROTEIN C16ORF58"/>
    <property type="match status" value="1"/>
</dbReference>
<name>A0AAD5U2L7_9FUNG</name>
<dbReference type="Pfam" id="PF04884">
    <property type="entry name" value="UVB_sens_prot"/>
    <property type="match status" value="1"/>
</dbReference>
<evidence type="ECO:0000256" key="3">
    <source>
        <dbReference type="ARBA" id="ARBA00022692"/>
    </source>
</evidence>
<comment type="caution">
    <text evidence="8">The sequence shown here is derived from an EMBL/GenBank/DDBJ whole genome shotgun (WGS) entry which is preliminary data.</text>
</comment>
<dbReference type="GO" id="GO:0016020">
    <property type="term" value="C:membrane"/>
    <property type="evidence" value="ECO:0007669"/>
    <property type="project" value="UniProtKB-SubCell"/>
</dbReference>
<keyword evidence="9" id="KW-1185">Reference proteome</keyword>
<sequence>MLSSIGLSQSEATGGAVAIQWVLKDGFGEIGKLFFIQQFSKNFDSHPKTWKLVGEVSCLFGSTLQLITVLTLNNYFLIFASVGYAFRSIHFSIWGATHMTFTKNFSLTGNVADLVAKDDSQMSVAHLLGMLCGVGLISLKKKCKKNIDFELSVEVKNLNFSNIREVEFILNLYENEKYLLKYDKTKNKVGVSYFDGAVTNDVLKSIFNAVTLIDLISSSPTDLTYNGTSTFDENLRNKDLKQLSKKAFEATNLNFESFLQTLKNNGWKTDEVYFGDNGYRLKKID</sequence>
<dbReference type="PANTHER" id="PTHR12770:SF31">
    <property type="entry name" value="RUS FAMILY MEMBER 1"/>
    <property type="match status" value="1"/>
</dbReference>
<evidence type="ECO:0000256" key="4">
    <source>
        <dbReference type="ARBA" id="ARBA00022989"/>
    </source>
</evidence>
<keyword evidence="4 6" id="KW-1133">Transmembrane helix</keyword>
<accession>A0AAD5U2L7</accession>